<protein>
    <submittedName>
        <fullName evidence="2">Uncharacterized protein</fullName>
    </submittedName>
</protein>
<evidence type="ECO:0000256" key="1">
    <source>
        <dbReference type="SAM" id="MobiDB-lite"/>
    </source>
</evidence>
<dbReference type="Proteomes" id="UP000315724">
    <property type="component" value="Chromosome"/>
</dbReference>
<gene>
    <name evidence="2" type="ORF">Mal48_46300</name>
</gene>
<name>A0A517QUQ8_9PLAN</name>
<dbReference type="AlphaFoldDB" id="A0A517QUQ8"/>
<organism evidence="2 3">
    <name type="scientific">Thalassoglobus polymorphus</name>
    <dbReference type="NCBI Taxonomy" id="2527994"/>
    <lineage>
        <taxon>Bacteria</taxon>
        <taxon>Pseudomonadati</taxon>
        <taxon>Planctomycetota</taxon>
        <taxon>Planctomycetia</taxon>
        <taxon>Planctomycetales</taxon>
        <taxon>Planctomycetaceae</taxon>
        <taxon>Thalassoglobus</taxon>
    </lineage>
</organism>
<reference evidence="2 3" key="1">
    <citation type="submission" date="2019-02" db="EMBL/GenBank/DDBJ databases">
        <title>Deep-cultivation of Planctomycetes and their phenomic and genomic characterization uncovers novel biology.</title>
        <authorList>
            <person name="Wiegand S."/>
            <person name="Jogler M."/>
            <person name="Boedeker C."/>
            <person name="Pinto D."/>
            <person name="Vollmers J."/>
            <person name="Rivas-Marin E."/>
            <person name="Kohn T."/>
            <person name="Peeters S.H."/>
            <person name="Heuer A."/>
            <person name="Rast P."/>
            <person name="Oberbeckmann S."/>
            <person name="Bunk B."/>
            <person name="Jeske O."/>
            <person name="Meyerdierks A."/>
            <person name="Storesund J.E."/>
            <person name="Kallscheuer N."/>
            <person name="Luecker S."/>
            <person name="Lage O.M."/>
            <person name="Pohl T."/>
            <person name="Merkel B.J."/>
            <person name="Hornburger P."/>
            <person name="Mueller R.-W."/>
            <person name="Bruemmer F."/>
            <person name="Labrenz M."/>
            <person name="Spormann A.M."/>
            <person name="Op den Camp H."/>
            <person name="Overmann J."/>
            <person name="Amann R."/>
            <person name="Jetten M.S.M."/>
            <person name="Mascher T."/>
            <person name="Medema M.H."/>
            <person name="Devos D.P."/>
            <person name="Kaster A.-K."/>
            <person name="Ovreas L."/>
            <person name="Rohde M."/>
            <person name="Galperin M.Y."/>
            <person name="Jogler C."/>
        </authorList>
    </citation>
    <scope>NUCLEOTIDE SEQUENCE [LARGE SCALE GENOMIC DNA]</scope>
    <source>
        <strain evidence="2 3">Mal48</strain>
    </source>
</reference>
<dbReference type="KEGG" id="tpol:Mal48_46300"/>
<feature type="compositionally biased region" description="Basic and acidic residues" evidence="1">
    <location>
        <begin position="41"/>
        <end position="55"/>
    </location>
</feature>
<accession>A0A517QUQ8</accession>
<evidence type="ECO:0000313" key="3">
    <source>
        <dbReference type="Proteomes" id="UP000315724"/>
    </source>
</evidence>
<evidence type="ECO:0000313" key="2">
    <source>
        <dbReference type="EMBL" id="QDT35354.1"/>
    </source>
</evidence>
<proteinExistence type="predicted"/>
<feature type="region of interest" description="Disordered" evidence="1">
    <location>
        <begin position="24"/>
        <end position="55"/>
    </location>
</feature>
<keyword evidence="3" id="KW-1185">Reference proteome</keyword>
<dbReference type="EMBL" id="CP036267">
    <property type="protein sequence ID" value="QDT35354.1"/>
    <property type="molecule type" value="Genomic_DNA"/>
</dbReference>
<sequence>MGAGDRTTDAGNVEEVVVVVVVDESSEEGNPVDEPGSFETFRGKDVASESRKDADMKSLTRVRTNCIIKSIQSASAQV</sequence>